<feature type="region of interest" description="Disordered" evidence="1">
    <location>
        <begin position="22"/>
        <end position="116"/>
    </location>
</feature>
<dbReference type="PANTHER" id="PTHR15744:SF0">
    <property type="entry name" value="KH HOMOLOGY DOMAIN-CONTAINING PROTEIN 4"/>
    <property type="match status" value="1"/>
</dbReference>
<sequence length="178" mass="18982">MAEADHAVRDLHGKMLNGVRGSLSVQWHNPGGGESSPIVSDLPPPAWLHPPPPSSVDNRPYVPPPPPRLDSNISAPPPPPPPPPPAPMAQGLPGTTANCSFPPPSSISSPHDTGVDGGRIRKYTCRFEIGIENDREFHVARRLIGQKGANMKRIVKLSDAKLRLRGQGSGFLEGTAKQ</sequence>
<dbReference type="AlphaFoldDB" id="A0A7J6TGZ6"/>
<feature type="compositionally biased region" description="Pro residues" evidence="1">
    <location>
        <begin position="75"/>
        <end position="87"/>
    </location>
</feature>
<dbReference type="PANTHER" id="PTHR15744">
    <property type="entry name" value="BLOM7"/>
    <property type="match status" value="1"/>
</dbReference>
<comment type="caution">
    <text evidence="3">The sequence shown here is derived from an EMBL/GenBank/DDBJ whole genome shotgun (WGS) entry which is preliminary data.</text>
</comment>
<feature type="domain" description="KHDC4/BBP-like KH-domain type I" evidence="2">
    <location>
        <begin position="134"/>
        <end position="176"/>
    </location>
</feature>
<evidence type="ECO:0000313" key="4">
    <source>
        <dbReference type="Proteomes" id="UP000553632"/>
    </source>
</evidence>
<dbReference type="EMBL" id="JABANO010011038">
    <property type="protein sequence ID" value="KAF4744117.1"/>
    <property type="molecule type" value="Genomic_DNA"/>
</dbReference>
<dbReference type="Pfam" id="PF22675">
    <property type="entry name" value="KH-I_KHDC4-BBP"/>
    <property type="match status" value="1"/>
</dbReference>
<proteinExistence type="predicted"/>
<dbReference type="Gene3D" id="3.30.1370.10">
    <property type="entry name" value="K Homology domain, type 1"/>
    <property type="match status" value="1"/>
</dbReference>
<name>A0A7J6TGZ6_PEROL</name>
<evidence type="ECO:0000313" key="3">
    <source>
        <dbReference type="EMBL" id="KAF4744117.1"/>
    </source>
</evidence>
<dbReference type="InterPro" id="IPR036612">
    <property type="entry name" value="KH_dom_type_1_sf"/>
</dbReference>
<dbReference type="GO" id="GO:0005634">
    <property type="term" value="C:nucleus"/>
    <property type="evidence" value="ECO:0007669"/>
    <property type="project" value="InterPro"/>
</dbReference>
<dbReference type="InterPro" id="IPR055256">
    <property type="entry name" value="KH_1_KHDC4/BBP-like"/>
</dbReference>
<gene>
    <name evidence="3" type="ORF">FOZ63_021746</name>
</gene>
<keyword evidence="4" id="KW-1185">Reference proteome</keyword>
<dbReference type="SUPFAM" id="SSF54791">
    <property type="entry name" value="Eukaryotic type KH-domain (KH-domain type I)"/>
    <property type="match status" value="1"/>
</dbReference>
<dbReference type="GO" id="GO:0003723">
    <property type="term" value="F:RNA binding"/>
    <property type="evidence" value="ECO:0007669"/>
    <property type="project" value="InterPro"/>
</dbReference>
<reference evidence="3 4" key="1">
    <citation type="submission" date="2020-04" db="EMBL/GenBank/DDBJ databases">
        <title>Perkinsus olseni comparative genomics.</title>
        <authorList>
            <person name="Bogema D.R."/>
        </authorList>
    </citation>
    <scope>NUCLEOTIDE SEQUENCE [LARGE SCALE GENOMIC DNA]</scope>
    <source>
        <strain evidence="3 4">ATCC PRA-207</strain>
    </source>
</reference>
<evidence type="ECO:0000259" key="2">
    <source>
        <dbReference type="Pfam" id="PF22675"/>
    </source>
</evidence>
<accession>A0A7J6TGZ6</accession>
<protein>
    <recommendedName>
        <fullName evidence="2">KHDC4/BBP-like KH-domain type I domain-containing protein</fullName>
    </recommendedName>
</protein>
<feature type="compositionally biased region" description="Pro residues" evidence="1">
    <location>
        <begin position="42"/>
        <end position="54"/>
    </location>
</feature>
<feature type="non-terminal residue" evidence="3">
    <location>
        <position position="178"/>
    </location>
</feature>
<organism evidence="3 4">
    <name type="scientific">Perkinsus olseni</name>
    <name type="common">Perkinsus atlanticus</name>
    <dbReference type="NCBI Taxonomy" id="32597"/>
    <lineage>
        <taxon>Eukaryota</taxon>
        <taxon>Sar</taxon>
        <taxon>Alveolata</taxon>
        <taxon>Perkinsozoa</taxon>
        <taxon>Perkinsea</taxon>
        <taxon>Perkinsida</taxon>
        <taxon>Perkinsidae</taxon>
        <taxon>Perkinsus</taxon>
    </lineage>
</organism>
<dbReference type="InterPro" id="IPR031121">
    <property type="entry name" value="RIK/BLOM7"/>
</dbReference>
<dbReference type="Proteomes" id="UP000553632">
    <property type="component" value="Unassembled WGS sequence"/>
</dbReference>
<evidence type="ECO:0000256" key="1">
    <source>
        <dbReference type="SAM" id="MobiDB-lite"/>
    </source>
</evidence>